<gene>
    <name evidence="1" type="ORF">PR048_021816</name>
</gene>
<organism evidence="1 2">
    <name type="scientific">Dryococelus australis</name>
    <dbReference type="NCBI Taxonomy" id="614101"/>
    <lineage>
        <taxon>Eukaryota</taxon>
        <taxon>Metazoa</taxon>
        <taxon>Ecdysozoa</taxon>
        <taxon>Arthropoda</taxon>
        <taxon>Hexapoda</taxon>
        <taxon>Insecta</taxon>
        <taxon>Pterygota</taxon>
        <taxon>Neoptera</taxon>
        <taxon>Polyneoptera</taxon>
        <taxon>Phasmatodea</taxon>
        <taxon>Verophasmatodea</taxon>
        <taxon>Anareolatae</taxon>
        <taxon>Phasmatidae</taxon>
        <taxon>Eurycanthinae</taxon>
        <taxon>Dryococelus</taxon>
    </lineage>
</organism>
<evidence type="ECO:0008006" key="3">
    <source>
        <dbReference type="Google" id="ProtNLM"/>
    </source>
</evidence>
<accession>A0ABQ9GZC6</accession>
<dbReference type="EMBL" id="JARBHB010000008">
    <property type="protein sequence ID" value="KAJ8877362.1"/>
    <property type="molecule type" value="Genomic_DNA"/>
</dbReference>
<keyword evidence="2" id="KW-1185">Reference proteome</keyword>
<sequence length="221" mass="25541">MNNTRFLRCACARIERIRICDALYIFSFPRLPLLGRKYPRHLKLTEICFTITFFLQASVHSGSDFCNYKSNFSIVLLALVDVLPLPEELPRRELKVADSAFPLCKNIMKPYPGDHASGSFKRIFNYRLSRALFRVLRKPMLLEPHKAELIVMTIILLHSYLWNHSPTLYMPHGSLDHEENGVLIEGHGEARTTPAVYHKIRDEVADYCMKEGAISWKITYA</sequence>
<reference evidence="1 2" key="1">
    <citation type="submission" date="2023-02" db="EMBL/GenBank/DDBJ databases">
        <title>LHISI_Scaffold_Assembly.</title>
        <authorList>
            <person name="Stuart O.P."/>
            <person name="Cleave R."/>
            <person name="Magrath M.J.L."/>
            <person name="Mikheyev A.S."/>
        </authorList>
    </citation>
    <scope>NUCLEOTIDE SEQUENCE [LARGE SCALE GENOMIC DNA]</scope>
    <source>
        <strain evidence="1">Daus_M_001</strain>
        <tissue evidence="1">Leg muscle</tissue>
    </source>
</reference>
<protein>
    <recommendedName>
        <fullName evidence="3">DDE Tnp4 domain-containing protein</fullName>
    </recommendedName>
</protein>
<name>A0ABQ9GZC6_9NEOP</name>
<evidence type="ECO:0000313" key="1">
    <source>
        <dbReference type="EMBL" id="KAJ8877362.1"/>
    </source>
</evidence>
<proteinExistence type="predicted"/>
<comment type="caution">
    <text evidence="1">The sequence shown here is derived from an EMBL/GenBank/DDBJ whole genome shotgun (WGS) entry which is preliminary data.</text>
</comment>
<dbReference type="Proteomes" id="UP001159363">
    <property type="component" value="Chromosome 7"/>
</dbReference>
<evidence type="ECO:0000313" key="2">
    <source>
        <dbReference type="Proteomes" id="UP001159363"/>
    </source>
</evidence>